<keyword evidence="2" id="KW-1133">Transmembrane helix</keyword>
<reference evidence="3 4" key="1">
    <citation type="submission" date="2018-06" db="EMBL/GenBank/DDBJ databases">
        <authorList>
            <consortium name="Pathogen Informatics"/>
            <person name="Doyle S."/>
        </authorList>
    </citation>
    <scope>NUCLEOTIDE SEQUENCE [LARGE SCALE GENOMIC DNA]</scope>
    <source>
        <strain evidence="3 4">NCTC1542</strain>
    </source>
</reference>
<evidence type="ECO:0000256" key="1">
    <source>
        <dbReference type="SAM" id="MobiDB-lite"/>
    </source>
</evidence>
<evidence type="ECO:0000313" key="4">
    <source>
        <dbReference type="Proteomes" id="UP000255389"/>
    </source>
</evidence>
<evidence type="ECO:0000256" key="2">
    <source>
        <dbReference type="SAM" id="Phobius"/>
    </source>
</evidence>
<dbReference type="EMBL" id="UGQY01000006">
    <property type="protein sequence ID" value="SUA31671.1"/>
    <property type="molecule type" value="Genomic_DNA"/>
</dbReference>
<keyword evidence="2" id="KW-0472">Membrane</keyword>
<feature type="compositionally biased region" description="Pro residues" evidence="1">
    <location>
        <begin position="58"/>
        <end position="67"/>
    </location>
</feature>
<dbReference type="AlphaFoldDB" id="A0A378WE38"/>
<dbReference type="Pfam" id="PF11209">
    <property type="entry name" value="LmeA"/>
    <property type="match status" value="1"/>
</dbReference>
<keyword evidence="2" id="KW-0812">Transmembrane</keyword>
<name>A0A378WE38_MYCFO</name>
<proteinExistence type="predicted"/>
<feature type="region of interest" description="Disordered" evidence="1">
    <location>
        <begin position="1"/>
        <end position="88"/>
    </location>
</feature>
<feature type="compositionally biased region" description="Basic and acidic residues" evidence="1">
    <location>
        <begin position="1"/>
        <end position="17"/>
    </location>
</feature>
<dbReference type="Proteomes" id="UP000255389">
    <property type="component" value="Unassembled WGS sequence"/>
</dbReference>
<feature type="transmembrane region" description="Helical" evidence="2">
    <location>
        <begin position="95"/>
        <end position="117"/>
    </location>
</feature>
<accession>A0A378WE38</accession>
<gene>
    <name evidence="3" type="ORF">NCTC1542_07026</name>
</gene>
<evidence type="ECO:0000313" key="3">
    <source>
        <dbReference type="EMBL" id="SUA31671.1"/>
    </source>
</evidence>
<organism evidence="3 4">
    <name type="scientific">Mycolicibacterium fortuitum</name>
    <name type="common">Mycobacterium fortuitum</name>
    <dbReference type="NCBI Taxonomy" id="1766"/>
    <lineage>
        <taxon>Bacteria</taxon>
        <taxon>Bacillati</taxon>
        <taxon>Actinomycetota</taxon>
        <taxon>Actinomycetes</taxon>
        <taxon>Mycobacteriales</taxon>
        <taxon>Mycobacteriaceae</taxon>
        <taxon>Mycolicibacterium</taxon>
    </lineage>
</organism>
<sequence length="325" mass="34271">MISRAVDAEFSGKKSGDKPGVATRHNQAVTNPPWAHQPPIRPGGAPSPFDGPTRSIPRHPPASPPLAYPQTSTAADLPPASPPAEPRRRGRGFKVGLICLLVLVVAVAGLVGAEFYARHRAAEIVGDALKCSIGDTATTTLTTMPPFLWQHLTGTYSAIDIQTAGHNVRQAQGMRLQAEIRDLQQHDNTATIKSVNARLIWTPDGIKQSVKSAIPLLGSLITDVSANPDNDTLKLSSLLAALTVRPRATAEGGLTLDIVDTTGSGLGEASDLQPVLDAYLARQTGNLPLGVKAQKVEVTDEGVVAQFAAHDAMVPMNNEECFSAT</sequence>
<protein>
    <submittedName>
        <fullName evidence="3">Putative conserved membrane protein</fullName>
    </submittedName>
</protein>
<dbReference type="InterPro" id="IPR021373">
    <property type="entry name" value="DUF2993"/>
</dbReference>